<name>A0A2T5G7P0_9BACL</name>
<dbReference type="AlphaFoldDB" id="A0A2T5G7P0"/>
<dbReference type="EMBL" id="PEBW01000003">
    <property type="protein sequence ID" value="PTQ52192.1"/>
    <property type="molecule type" value="Genomic_DNA"/>
</dbReference>
<comment type="caution">
    <text evidence="1">The sequence shown here is derived from an EMBL/GenBank/DDBJ whole genome shotgun (WGS) entry which is preliminary data.</text>
</comment>
<evidence type="ECO:0000313" key="1">
    <source>
        <dbReference type="EMBL" id="PTQ52192.1"/>
    </source>
</evidence>
<proteinExistence type="predicted"/>
<reference evidence="1 2" key="1">
    <citation type="submission" date="2017-08" db="EMBL/GenBank/DDBJ databases">
        <title>Burning lignite coal seam in the remote Altai Mountains harbors a hydrogen-driven thermophilic microbial community.</title>
        <authorList>
            <person name="Kadnikov V.V."/>
            <person name="Mardanov A.V."/>
            <person name="Ivasenko D."/>
            <person name="Beletsky A.V."/>
            <person name="Karnachuk O.V."/>
            <person name="Ravin N.V."/>
        </authorList>
    </citation>
    <scope>NUCLEOTIDE SEQUENCE [LARGE SCALE GENOMIC DNA]</scope>
    <source>
        <strain evidence="1">AL31</strain>
    </source>
</reference>
<gene>
    <name evidence="1" type="ORF">BLITH_1159</name>
</gene>
<accession>A0A2T5G7P0</accession>
<dbReference type="Proteomes" id="UP000244016">
    <property type="component" value="Unassembled WGS sequence"/>
</dbReference>
<evidence type="ECO:0000313" key="2">
    <source>
        <dbReference type="Proteomes" id="UP000244016"/>
    </source>
</evidence>
<organism evidence="1 2">
    <name type="scientific">Brockia lithotrophica</name>
    <dbReference type="NCBI Taxonomy" id="933949"/>
    <lineage>
        <taxon>Bacteria</taxon>
        <taxon>Bacillati</taxon>
        <taxon>Bacillota</taxon>
        <taxon>Bacilli</taxon>
        <taxon>Bacillales</taxon>
        <taxon>Bacillales Family X. Incertae Sedis</taxon>
        <taxon>Brockia</taxon>
    </lineage>
</organism>
<protein>
    <submittedName>
        <fullName evidence="1">Uncharacterized protein</fullName>
    </submittedName>
</protein>
<sequence>MRFPSARRFSFFVLGALFVLALGSEAFARPGGRQFIGNARADGTPQTTEGPSHVENLDRIAVALRLLEEKRYAFSGETEVRTKEGNPVLAARLTGVHDPARGFSVAVASGMPEAKAGAQEVTPYDEVAFFEREGRTYLRFADEAAWHLVSPEEQGVAREELSRWDPRNHAERLVRYAVRVVPATHASSRQRQEVWEIFLDGAALARDRASGAPLPEPRDEPGARLSAPLLPEVPSPPPTMGAHYLLFLDAETRNPVELRYEEQVRLEPPEGTVFKPEEEVHTLVFRFRAFDREVQFPDLLGIEHP</sequence>